<evidence type="ECO:0000313" key="2">
    <source>
        <dbReference type="EMBL" id="KAA8515142.1"/>
    </source>
</evidence>
<dbReference type="Proteomes" id="UP000325577">
    <property type="component" value="Linkage Group LG9"/>
</dbReference>
<organism evidence="2 3">
    <name type="scientific">Nyssa sinensis</name>
    <dbReference type="NCBI Taxonomy" id="561372"/>
    <lineage>
        <taxon>Eukaryota</taxon>
        <taxon>Viridiplantae</taxon>
        <taxon>Streptophyta</taxon>
        <taxon>Embryophyta</taxon>
        <taxon>Tracheophyta</taxon>
        <taxon>Spermatophyta</taxon>
        <taxon>Magnoliopsida</taxon>
        <taxon>eudicotyledons</taxon>
        <taxon>Gunneridae</taxon>
        <taxon>Pentapetalae</taxon>
        <taxon>asterids</taxon>
        <taxon>Cornales</taxon>
        <taxon>Nyssaceae</taxon>
        <taxon>Nyssa</taxon>
    </lineage>
</organism>
<protein>
    <submittedName>
        <fullName evidence="2">Uncharacterized protein</fullName>
    </submittedName>
</protein>
<accession>A0A5J4ZBK0</accession>
<name>A0A5J4ZBK0_9ASTE</name>
<dbReference type="EMBL" id="CM018052">
    <property type="protein sequence ID" value="KAA8515142.1"/>
    <property type="molecule type" value="Genomic_DNA"/>
</dbReference>
<evidence type="ECO:0000256" key="1">
    <source>
        <dbReference type="SAM" id="SignalP"/>
    </source>
</evidence>
<proteinExistence type="predicted"/>
<reference evidence="2 3" key="1">
    <citation type="submission" date="2019-09" db="EMBL/GenBank/DDBJ databases">
        <title>A chromosome-level genome assembly of the Chinese tupelo Nyssa sinensis.</title>
        <authorList>
            <person name="Yang X."/>
            <person name="Kang M."/>
            <person name="Yang Y."/>
            <person name="Xiong H."/>
            <person name="Wang M."/>
            <person name="Zhang Z."/>
            <person name="Wang Z."/>
            <person name="Wu H."/>
            <person name="Ma T."/>
            <person name="Liu J."/>
            <person name="Xi Z."/>
        </authorList>
    </citation>
    <scope>NUCLEOTIDE SEQUENCE [LARGE SCALE GENOMIC DNA]</scope>
    <source>
        <strain evidence="2">J267</strain>
        <tissue evidence="2">Leaf</tissue>
    </source>
</reference>
<gene>
    <name evidence="2" type="ORF">F0562_018320</name>
</gene>
<sequence>MSFLIFTMIFCSYSACYTHLCDLLEALNLQFAIAGEVVHPSTTSPKSESSDFCYGYELQEQFIYRRGEDYWIRGYSRDQSFEFMPRFNADFSYGRCKQVLDSAFSILQSLGIQLIAIQ</sequence>
<evidence type="ECO:0000313" key="3">
    <source>
        <dbReference type="Proteomes" id="UP000325577"/>
    </source>
</evidence>
<dbReference type="AlphaFoldDB" id="A0A5J4ZBK0"/>
<keyword evidence="1" id="KW-0732">Signal</keyword>
<feature type="signal peptide" evidence="1">
    <location>
        <begin position="1"/>
        <end position="18"/>
    </location>
</feature>
<feature type="chain" id="PRO_5023945427" evidence="1">
    <location>
        <begin position="19"/>
        <end position="118"/>
    </location>
</feature>
<keyword evidence="3" id="KW-1185">Reference proteome</keyword>